<evidence type="ECO:0000313" key="5">
    <source>
        <dbReference type="EMBL" id="CAF0882094.1"/>
    </source>
</evidence>
<evidence type="ECO:0000256" key="1">
    <source>
        <dbReference type="ARBA" id="ARBA00022771"/>
    </source>
</evidence>
<evidence type="ECO:0000256" key="3">
    <source>
        <dbReference type="PROSITE-ProRule" id="PRU00175"/>
    </source>
</evidence>
<keyword evidence="1 3" id="KW-0479">Metal-binding</keyword>
<keyword evidence="2" id="KW-0862">Zinc</keyword>
<organism evidence="6 9">
    <name type="scientific">Didymodactylos carnosus</name>
    <dbReference type="NCBI Taxonomy" id="1234261"/>
    <lineage>
        <taxon>Eukaryota</taxon>
        <taxon>Metazoa</taxon>
        <taxon>Spiralia</taxon>
        <taxon>Gnathifera</taxon>
        <taxon>Rotifera</taxon>
        <taxon>Eurotatoria</taxon>
        <taxon>Bdelloidea</taxon>
        <taxon>Philodinida</taxon>
        <taxon>Philodinidae</taxon>
        <taxon>Didymodactylos</taxon>
    </lineage>
</organism>
<dbReference type="GO" id="GO:0008270">
    <property type="term" value="F:zinc ion binding"/>
    <property type="evidence" value="ECO:0007669"/>
    <property type="project" value="UniProtKB-KW"/>
</dbReference>
<proteinExistence type="predicted"/>
<dbReference type="AlphaFoldDB" id="A0A814RRA7"/>
<evidence type="ECO:0000313" key="9">
    <source>
        <dbReference type="Proteomes" id="UP000663829"/>
    </source>
</evidence>
<dbReference type="EMBL" id="CAJNOQ010006494">
    <property type="protein sequence ID" value="CAF1137208.1"/>
    <property type="molecule type" value="Genomic_DNA"/>
</dbReference>
<dbReference type="OrthoDB" id="2017893at2759"/>
<evidence type="ECO:0000313" key="8">
    <source>
        <dbReference type="EMBL" id="CAF3900902.1"/>
    </source>
</evidence>
<feature type="domain" description="RING-type" evidence="4">
    <location>
        <begin position="32"/>
        <end position="72"/>
    </location>
</feature>
<keyword evidence="9" id="KW-1185">Reference proteome</keyword>
<protein>
    <recommendedName>
        <fullName evidence="4">RING-type domain-containing protein</fullName>
    </recommendedName>
</protein>
<evidence type="ECO:0000313" key="7">
    <source>
        <dbReference type="EMBL" id="CAF3665704.1"/>
    </source>
</evidence>
<dbReference type="SUPFAM" id="SSF49599">
    <property type="entry name" value="TRAF domain-like"/>
    <property type="match status" value="1"/>
</dbReference>
<dbReference type="PANTHER" id="PTHR10131:SF94">
    <property type="entry name" value="TNF RECEPTOR-ASSOCIATED FACTOR 4"/>
    <property type="match status" value="1"/>
</dbReference>
<dbReference type="InterPro" id="IPR001841">
    <property type="entry name" value="Znf_RING"/>
</dbReference>
<dbReference type="Proteomes" id="UP000677228">
    <property type="component" value="Unassembled WGS sequence"/>
</dbReference>
<keyword evidence="1 3" id="KW-0863">Zinc-finger</keyword>
<evidence type="ECO:0000259" key="4">
    <source>
        <dbReference type="PROSITE" id="PS50089"/>
    </source>
</evidence>
<dbReference type="InterPro" id="IPR013083">
    <property type="entry name" value="Znf_RING/FYVE/PHD"/>
</dbReference>
<dbReference type="PROSITE" id="PS50089">
    <property type="entry name" value="ZF_RING_2"/>
    <property type="match status" value="1"/>
</dbReference>
<comment type="caution">
    <text evidence="6">The sequence shown here is derived from an EMBL/GenBank/DDBJ whole genome shotgun (WGS) entry which is preliminary data.</text>
</comment>
<name>A0A814RRA7_9BILA</name>
<dbReference type="EMBL" id="CAJOBC010006493">
    <property type="protein sequence ID" value="CAF3900902.1"/>
    <property type="molecule type" value="Genomic_DNA"/>
</dbReference>
<dbReference type="SUPFAM" id="SSF57850">
    <property type="entry name" value="RING/U-box"/>
    <property type="match status" value="1"/>
</dbReference>
<dbReference type="EMBL" id="CAJOBA010002963">
    <property type="protein sequence ID" value="CAF3665704.1"/>
    <property type="molecule type" value="Genomic_DNA"/>
</dbReference>
<dbReference type="PANTHER" id="PTHR10131">
    <property type="entry name" value="TNF RECEPTOR ASSOCIATED FACTOR"/>
    <property type="match status" value="1"/>
</dbReference>
<evidence type="ECO:0000256" key="2">
    <source>
        <dbReference type="ARBA" id="ARBA00022833"/>
    </source>
</evidence>
<accession>A0A814RRA7</accession>
<sequence>MYTSIVGDSGYDDFQDINDERVQETVPPALLCPICYNLVWKPVECYNCRRIFCTKCIDEAVRVNPGTCPCCRNYRKESCSPIIYSVLCGLHIQCYFASNGCSQILSYEQLEQHEKYDCLYRKQQCRGCRKPFMKKDLNEHEKNCEHIEITCSKCQLIYKQKQKHDYLDCLLHRQHILEQNMVHNDKYREYIKIIDEKYKYYQEQQELFQQKFTRTVKKNEEKQTNRVQVLEQKLEQLLESQDKFEFTLNTIQKDLKSSNDNYKKDHTLIEQKLIDSREINQSMVNDALNKYYSVLVEKIELLRQDNDNKNASLQLKLENLVSKGVRHCGYPFFEGDD</sequence>
<dbReference type="EMBL" id="CAJNOK010002962">
    <property type="protein sequence ID" value="CAF0882094.1"/>
    <property type="molecule type" value="Genomic_DNA"/>
</dbReference>
<dbReference type="Proteomes" id="UP000682733">
    <property type="component" value="Unassembled WGS sequence"/>
</dbReference>
<reference evidence="6" key="1">
    <citation type="submission" date="2021-02" db="EMBL/GenBank/DDBJ databases">
        <authorList>
            <person name="Nowell W R."/>
        </authorList>
    </citation>
    <scope>NUCLEOTIDE SEQUENCE</scope>
</reference>
<dbReference type="Proteomes" id="UP000681722">
    <property type="component" value="Unassembled WGS sequence"/>
</dbReference>
<dbReference type="Gene3D" id="3.30.40.10">
    <property type="entry name" value="Zinc/RING finger domain, C3HC4 (zinc finger)"/>
    <property type="match status" value="2"/>
</dbReference>
<dbReference type="Proteomes" id="UP000663829">
    <property type="component" value="Unassembled WGS sequence"/>
</dbReference>
<gene>
    <name evidence="6" type="ORF">GPM918_LOCUS20500</name>
    <name evidence="5" type="ORF">OVA965_LOCUS8674</name>
    <name evidence="8" type="ORF">SRO942_LOCUS20496</name>
    <name evidence="7" type="ORF">TMI583_LOCUS8670</name>
</gene>
<evidence type="ECO:0000313" key="6">
    <source>
        <dbReference type="EMBL" id="CAF1137208.1"/>
    </source>
</evidence>